<accession>A0A368JZK9</accession>
<protein>
    <recommendedName>
        <fullName evidence="1">NadR/Ttd14 AAA domain-containing protein</fullName>
    </recommendedName>
</protein>
<dbReference type="OrthoDB" id="5638848at2"/>
<dbReference type="InterPro" id="IPR027417">
    <property type="entry name" value="P-loop_NTPase"/>
</dbReference>
<keyword evidence="3" id="KW-1185">Reference proteome</keyword>
<evidence type="ECO:0000313" key="3">
    <source>
        <dbReference type="Proteomes" id="UP000253420"/>
    </source>
</evidence>
<gene>
    <name evidence="2" type="ORF">DUT91_16925</name>
</gene>
<evidence type="ECO:0000259" key="1">
    <source>
        <dbReference type="Pfam" id="PF13521"/>
    </source>
</evidence>
<dbReference type="Gene3D" id="3.40.50.300">
    <property type="entry name" value="P-loop containing nucleotide triphosphate hydrolases"/>
    <property type="match status" value="1"/>
</dbReference>
<evidence type="ECO:0000313" key="2">
    <source>
        <dbReference type="EMBL" id="RCS22579.1"/>
    </source>
</evidence>
<dbReference type="AlphaFoldDB" id="A0A368JZK9"/>
<feature type="domain" description="NadR/Ttd14 AAA" evidence="1">
    <location>
        <begin position="6"/>
        <end position="66"/>
    </location>
</feature>
<name>A0A368JZK9_9HYPH</name>
<organism evidence="2 3">
    <name type="scientific">Phyllobacterium salinisoli</name>
    <dbReference type="NCBI Taxonomy" id="1899321"/>
    <lineage>
        <taxon>Bacteria</taxon>
        <taxon>Pseudomonadati</taxon>
        <taxon>Pseudomonadota</taxon>
        <taxon>Alphaproteobacteria</taxon>
        <taxon>Hyphomicrobiales</taxon>
        <taxon>Phyllobacteriaceae</taxon>
        <taxon>Phyllobacterium</taxon>
    </lineage>
</organism>
<dbReference type="Proteomes" id="UP000253420">
    <property type="component" value="Unassembled WGS sequence"/>
</dbReference>
<reference evidence="2 3" key="1">
    <citation type="submission" date="2018-07" db="EMBL/GenBank/DDBJ databases">
        <title>The draft genome of Phyllobacterium salinisoli.</title>
        <authorList>
            <person name="Liu L."/>
            <person name="Li L."/>
            <person name="Zhang X."/>
            <person name="Liang L."/>
        </authorList>
    </citation>
    <scope>NUCLEOTIDE SEQUENCE [LARGE SCALE GENOMIC DNA]</scope>
    <source>
        <strain evidence="2 3">LLAN61</strain>
    </source>
</reference>
<proteinExistence type="predicted"/>
<sequence length="74" mass="8101">MEPRHVVLSGCSGGSKSTLLAELERRQFAVVSEPGRRIVEEELRGDGAALPWIDLSAFNGRALGHRKIMASVER</sequence>
<dbReference type="InterPro" id="IPR038727">
    <property type="entry name" value="NadR/Ttd14_AAA_dom"/>
</dbReference>
<dbReference type="Pfam" id="PF13521">
    <property type="entry name" value="AAA_28"/>
    <property type="match status" value="1"/>
</dbReference>
<dbReference type="EMBL" id="QOZG01000007">
    <property type="protein sequence ID" value="RCS22579.1"/>
    <property type="molecule type" value="Genomic_DNA"/>
</dbReference>
<comment type="caution">
    <text evidence="2">The sequence shown here is derived from an EMBL/GenBank/DDBJ whole genome shotgun (WGS) entry which is preliminary data.</text>
</comment>